<feature type="transmembrane region" description="Helical" evidence="5">
    <location>
        <begin position="60"/>
        <end position="82"/>
    </location>
</feature>
<evidence type="ECO:0000256" key="3">
    <source>
        <dbReference type="ARBA" id="ARBA00022989"/>
    </source>
</evidence>
<name>A0A660L9B0_9BACL</name>
<accession>A0A660L9B0</accession>
<dbReference type="CDD" id="cd09323">
    <property type="entry name" value="TDT_SLAC1_like"/>
    <property type="match status" value="1"/>
</dbReference>
<keyword evidence="7" id="KW-1185">Reference proteome</keyword>
<feature type="transmembrane region" description="Helical" evidence="5">
    <location>
        <begin position="245"/>
        <end position="265"/>
    </location>
</feature>
<comment type="caution">
    <text evidence="6">The sequence shown here is derived from an EMBL/GenBank/DDBJ whole genome shotgun (WGS) entry which is preliminary data.</text>
</comment>
<dbReference type="InterPro" id="IPR004695">
    <property type="entry name" value="SLAC1/Mae1/Ssu1/TehA"/>
</dbReference>
<sequence length="339" mass="38946">MAQPEAVRGFRPHAEKLSSGEHVERGLRYFPIALFSLVMGIAGVTIATHRTETLFDVPHILSGALLVLASAFFAAFTLLQIVRAIRWPEEIVRDFNHPTRINFFAAFSVSFLLLSIAYLDFVPDIARVLWWIGTPLHLGITLAILNKLIHQDTFEIQHYNPAWFIPFVGNIVVPVAGVEFAPLGINVFFFGVGLFFSIVLGTIFFYRIFFHAPLPIKLVPTFFILMAPPAVGCISYVKLTGCFDIFAQILYSIALFMALLFLFQFRMYTRIPFYISWWAYLFPSAALTIATILAYHMTHEEIFRWLAHFFNVVLLTWLAFFTWKTYKLLKMRHLCVKED</sequence>
<gene>
    <name evidence="6" type="ORF">C7438_0146</name>
</gene>
<evidence type="ECO:0000256" key="2">
    <source>
        <dbReference type="ARBA" id="ARBA00022692"/>
    </source>
</evidence>
<dbReference type="Pfam" id="PF03595">
    <property type="entry name" value="SLAC1"/>
    <property type="match status" value="1"/>
</dbReference>
<dbReference type="InterPro" id="IPR052951">
    <property type="entry name" value="Tellurite_res_ion_channel"/>
</dbReference>
<feature type="transmembrane region" description="Helical" evidence="5">
    <location>
        <begin position="128"/>
        <end position="149"/>
    </location>
</feature>
<dbReference type="Gene3D" id="1.50.10.150">
    <property type="entry name" value="Voltage-dependent anion channel"/>
    <property type="match status" value="1"/>
</dbReference>
<dbReference type="OrthoDB" id="958273at2"/>
<feature type="transmembrane region" description="Helical" evidence="5">
    <location>
        <begin position="187"/>
        <end position="206"/>
    </location>
</feature>
<feature type="transmembrane region" description="Helical" evidence="5">
    <location>
        <begin position="218"/>
        <end position="239"/>
    </location>
</feature>
<dbReference type="Proteomes" id="UP000267019">
    <property type="component" value="Unassembled WGS sequence"/>
</dbReference>
<comment type="subcellular location">
    <subcellularLocation>
        <location evidence="1">Membrane</location>
        <topology evidence="1">Multi-pass membrane protein</topology>
    </subcellularLocation>
</comment>
<dbReference type="PANTHER" id="PTHR37955">
    <property type="entry name" value="TELLURITE RESISTANCE PROTEIN TEHA"/>
    <property type="match status" value="1"/>
</dbReference>
<dbReference type="GO" id="GO:0046583">
    <property type="term" value="F:monoatomic cation efflux transmembrane transporter activity"/>
    <property type="evidence" value="ECO:0007669"/>
    <property type="project" value="TreeGrafter"/>
</dbReference>
<dbReference type="GO" id="GO:0005886">
    <property type="term" value="C:plasma membrane"/>
    <property type="evidence" value="ECO:0007669"/>
    <property type="project" value="TreeGrafter"/>
</dbReference>
<evidence type="ECO:0000313" key="6">
    <source>
        <dbReference type="EMBL" id="RKQ88513.1"/>
    </source>
</evidence>
<dbReference type="RefSeq" id="WP_121443446.1">
    <property type="nucleotide sequence ID" value="NZ_RBIJ01000001.1"/>
</dbReference>
<feature type="transmembrane region" description="Helical" evidence="5">
    <location>
        <begin position="103"/>
        <end position="122"/>
    </location>
</feature>
<dbReference type="EMBL" id="RBIJ01000001">
    <property type="protein sequence ID" value="RKQ88513.1"/>
    <property type="molecule type" value="Genomic_DNA"/>
</dbReference>
<dbReference type="AlphaFoldDB" id="A0A660L9B0"/>
<evidence type="ECO:0000256" key="4">
    <source>
        <dbReference type="ARBA" id="ARBA00023136"/>
    </source>
</evidence>
<dbReference type="PANTHER" id="PTHR37955:SF1">
    <property type="entry name" value="DEP DOMAIN-CONTAINING PROTEIN"/>
    <property type="match status" value="1"/>
</dbReference>
<proteinExistence type="predicted"/>
<protein>
    <submittedName>
        <fullName evidence="6">Tellurite resistance protein</fullName>
    </submittedName>
</protein>
<dbReference type="InterPro" id="IPR038665">
    <property type="entry name" value="Voltage-dep_anion_channel_sf"/>
</dbReference>
<organism evidence="6 7">
    <name type="scientific">Brockia lithotrophica</name>
    <dbReference type="NCBI Taxonomy" id="933949"/>
    <lineage>
        <taxon>Bacteria</taxon>
        <taxon>Bacillati</taxon>
        <taxon>Bacillota</taxon>
        <taxon>Bacilli</taxon>
        <taxon>Bacillales</taxon>
        <taxon>Bacillales Family X. Incertae Sedis</taxon>
        <taxon>Brockia</taxon>
    </lineage>
</organism>
<reference evidence="6 7" key="1">
    <citation type="submission" date="2018-10" db="EMBL/GenBank/DDBJ databases">
        <title>Genomic Encyclopedia of Type Strains, Phase IV (KMG-IV): sequencing the most valuable type-strain genomes for metagenomic binning, comparative biology and taxonomic classification.</title>
        <authorList>
            <person name="Goeker M."/>
        </authorList>
    </citation>
    <scope>NUCLEOTIDE SEQUENCE [LARGE SCALE GENOMIC DNA]</scope>
    <source>
        <strain evidence="6 7">DSM 22653</strain>
    </source>
</reference>
<evidence type="ECO:0000256" key="5">
    <source>
        <dbReference type="SAM" id="Phobius"/>
    </source>
</evidence>
<keyword evidence="3 5" id="KW-1133">Transmembrane helix</keyword>
<feature type="transmembrane region" description="Helical" evidence="5">
    <location>
        <begin position="161"/>
        <end position="181"/>
    </location>
</feature>
<keyword evidence="4 5" id="KW-0472">Membrane</keyword>
<evidence type="ECO:0000313" key="7">
    <source>
        <dbReference type="Proteomes" id="UP000267019"/>
    </source>
</evidence>
<evidence type="ECO:0000256" key="1">
    <source>
        <dbReference type="ARBA" id="ARBA00004141"/>
    </source>
</evidence>
<feature type="transmembrane region" description="Helical" evidence="5">
    <location>
        <begin position="277"/>
        <end position="296"/>
    </location>
</feature>
<keyword evidence="2 5" id="KW-0812">Transmembrane</keyword>
<feature type="transmembrane region" description="Helical" evidence="5">
    <location>
        <begin position="302"/>
        <end position="323"/>
    </location>
</feature>
<feature type="transmembrane region" description="Helical" evidence="5">
    <location>
        <begin position="29"/>
        <end position="48"/>
    </location>
</feature>